<dbReference type="Proteomes" id="UP001139028">
    <property type="component" value="Unassembled WGS sequence"/>
</dbReference>
<keyword evidence="1" id="KW-0472">Membrane</keyword>
<accession>A0A9X2J885</accession>
<keyword evidence="3" id="KW-1185">Reference proteome</keyword>
<evidence type="ECO:0000313" key="3">
    <source>
        <dbReference type="Proteomes" id="UP001139028"/>
    </source>
</evidence>
<sequence length="75" mass="7979">MSFVYGWGAGAQLNLVCVGMVAWVLSLVMFLGGATCLGGGLARLRVSGTAPGTIALDILWFDRGGSQFRWRGCWP</sequence>
<comment type="caution">
    <text evidence="2">The sequence shown here is derived from an EMBL/GenBank/DDBJ whole genome shotgun (WGS) entry which is preliminary data.</text>
</comment>
<proteinExistence type="predicted"/>
<dbReference type="AlphaFoldDB" id="A0A9X2J885"/>
<keyword evidence="1" id="KW-1133">Transmembrane helix</keyword>
<protein>
    <submittedName>
        <fullName evidence="2">Uncharacterized protein</fullName>
    </submittedName>
</protein>
<organism evidence="2 3">
    <name type="scientific">Microbulbifer okhotskensis</name>
    <dbReference type="NCBI Taxonomy" id="2926617"/>
    <lineage>
        <taxon>Bacteria</taxon>
        <taxon>Pseudomonadati</taxon>
        <taxon>Pseudomonadota</taxon>
        <taxon>Gammaproteobacteria</taxon>
        <taxon>Cellvibrionales</taxon>
        <taxon>Microbulbiferaceae</taxon>
        <taxon>Microbulbifer</taxon>
    </lineage>
</organism>
<name>A0A9X2J885_9GAMM</name>
<gene>
    <name evidence="2" type="ORF">MO867_13165</name>
</gene>
<dbReference type="EMBL" id="JALBWM010000056">
    <property type="protein sequence ID" value="MCO1335281.1"/>
    <property type="molecule type" value="Genomic_DNA"/>
</dbReference>
<evidence type="ECO:0000256" key="1">
    <source>
        <dbReference type="SAM" id="Phobius"/>
    </source>
</evidence>
<evidence type="ECO:0000313" key="2">
    <source>
        <dbReference type="EMBL" id="MCO1335281.1"/>
    </source>
</evidence>
<feature type="transmembrane region" description="Helical" evidence="1">
    <location>
        <begin position="20"/>
        <end position="42"/>
    </location>
</feature>
<dbReference type="RefSeq" id="WP_252468758.1">
    <property type="nucleotide sequence ID" value="NZ_JALBWM010000056.1"/>
</dbReference>
<reference evidence="2" key="1">
    <citation type="journal article" date="2022" name="Arch. Microbiol.">
        <title>Microbulbifer okhotskensis sp. nov., isolated from a deep bottom sediment of the Okhotsk Sea.</title>
        <authorList>
            <person name="Romanenko L."/>
            <person name="Kurilenko V."/>
            <person name="Otstavnykh N."/>
            <person name="Velansky P."/>
            <person name="Isaeva M."/>
            <person name="Mikhailov V."/>
        </authorList>
    </citation>
    <scope>NUCLEOTIDE SEQUENCE</scope>
    <source>
        <strain evidence="2">OS29</strain>
    </source>
</reference>
<keyword evidence="1" id="KW-0812">Transmembrane</keyword>